<dbReference type="InterPro" id="IPR027417">
    <property type="entry name" value="P-loop_NTPase"/>
</dbReference>
<proteinExistence type="predicted"/>
<dbReference type="EMBL" id="ACCL02000018">
    <property type="protein sequence ID" value="EET59515.1"/>
    <property type="molecule type" value="Genomic_DNA"/>
</dbReference>
<feature type="domain" description="AAA-ATPase-like" evidence="1">
    <location>
        <begin position="7"/>
        <end position="231"/>
    </location>
</feature>
<dbReference type="SUPFAM" id="SSF52540">
    <property type="entry name" value="P-loop containing nucleoside triphosphate hydrolases"/>
    <property type="match status" value="1"/>
</dbReference>
<keyword evidence="3" id="KW-1185">Reference proteome</keyword>
<evidence type="ECO:0000313" key="2">
    <source>
        <dbReference type="EMBL" id="EET59515.1"/>
    </source>
</evidence>
<evidence type="ECO:0000259" key="1">
    <source>
        <dbReference type="Pfam" id="PF09820"/>
    </source>
</evidence>
<comment type="caution">
    <text evidence="2">The sequence shown here is derived from an EMBL/GenBank/DDBJ whole genome shotgun (WGS) entry which is preliminary data.</text>
</comment>
<dbReference type="AlphaFoldDB" id="C6LIX6"/>
<dbReference type="eggNOG" id="COG4637">
    <property type="taxonomic scope" value="Bacteria"/>
</dbReference>
<organism evidence="2 3">
    <name type="scientific">Marvinbryantia formatexigens DSM 14469</name>
    <dbReference type="NCBI Taxonomy" id="478749"/>
    <lineage>
        <taxon>Bacteria</taxon>
        <taxon>Bacillati</taxon>
        <taxon>Bacillota</taxon>
        <taxon>Clostridia</taxon>
        <taxon>Lachnospirales</taxon>
        <taxon>Lachnospiraceae</taxon>
        <taxon>Marvinbryantia</taxon>
    </lineage>
</organism>
<dbReference type="OrthoDB" id="9766673at2"/>
<dbReference type="InterPro" id="IPR012547">
    <property type="entry name" value="PDDEXK_9"/>
</dbReference>
<dbReference type="STRING" id="168384.SAMN05660368_03039"/>
<gene>
    <name evidence="2" type="ORF">BRYFOR_08607</name>
</gene>
<dbReference type="RefSeq" id="WP_006863375.1">
    <property type="nucleotide sequence ID" value="NZ_ACCL02000018.1"/>
</dbReference>
<evidence type="ECO:0000313" key="3">
    <source>
        <dbReference type="Proteomes" id="UP000005561"/>
    </source>
</evidence>
<dbReference type="PANTHER" id="PTHR34825:SF1">
    <property type="entry name" value="AAA-ATPASE-LIKE DOMAIN-CONTAINING PROTEIN"/>
    <property type="match status" value="1"/>
</dbReference>
<sequence length="563" mass="64804">MAKVNLPYGIDNFAKVRENNCYYIDKTGFIKELLDRTFDVNLITRPRRFGKTLMMSMLAEFFDIRKDTKKIFEGLEITKDTIFCEKWMNQWPVLFLTLKDVDGRTFRNAYGLLEQTISKLCIEHSYLETSPRADKTDKKVFLRLKNREADMTDVQCALDTLLRMLRAHYGKEVILLIDEYDVPLAKASDNDYYGDMLEVIRSLLGMTWKSDPNLKFAVITGCLWIAKESIFTGANNFISNSVSNKKYRDCFGFSEAEVTALLDAAELRDALPEMKKWYDGYNFGGKEIYCPWDVINHVDALLTDRTAKPENYWIDTSHNNIIRRFIDHPQINVNDKFETLLAGGVIQEPVREDLTYDIAHSTEDNLWSILYLTGYLTQVPPEKLPEGMQPEDGKVALRIPNEEVKSVFSGTIKKWFEEKIAAQDRTALFEAWWGGDAKKLTQEITDILFDTISYFDYKEDYYHAMVTGMFLGAGYAVKSNSEAGTGRADVIIKEQRRRRALVIEVKWSGKKENGNNLEKACADALEQIEKEQYKKNLELEGYKTVLCYGAAFRGKTCLIKVAD</sequence>
<name>C6LIX6_9FIRM</name>
<dbReference type="InterPro" id="IPR018631">
    <property type="entry name" value="AAA-ATPase-like_dom"/>
</dbReference>
<dbReference type="Pfam" id="PF09820">
    <property type="entry name" value="AAA-ATPase_like"/>
    <property type="match status" value="1"/>
</dbReference>
<accession>C6LIX6</accession>
<reference evidence="2" key="1">
    <citation type="submission" date="2009-07" db="EMBL/GenBank/DDBJ databases">
        <authorList>
            <person name="Weinstock G."/>
            <person name="Sodergren E."/>
            <person name="Clifton S."/>
            <person name="Fulton L."/>
            <person name="Fulton B."/>
            <person name="Courtney L."/>
            <person name="Fronick C."/>
            <person name="Harrison M."/>
            <person name="Strong C."/>
            <person name="Farmer C."/>
            <person name="Delahaunty K."/>
            <person name="Markovic C."/>
            <person name="Hall O."/>
            <person name="Minx P."/>
            <person name="Tomlinson C."/>
            <person name="Mitreva M."/>
            <person name="Nelson J."/>
            <person name="Hou S."/>
            <person name="Wollam A."/>
            <person name="Pepin K.H."/>
            <person name="Johnson M."/>
            <person name="Bhonagiri V."/>
            <person name="Nash W.E."/>
            <person name="Warren W."/>
            <person name="Chinwalla A."/>
            <person name="Mardis E.R."/>
            <person name="Wilson R.K."/>
        </authorList>
    </citation>
    <scope>NUCLEOTIDE SEQUENCE [LARGE SCALE GENOMIC DNA]</scope>
    <source>
        <strain evidence="2">DSM 14469</strain>
    </source>
</reference>
<dbReference type="Proteomes" id="UP000005561">
    <property type="component" value="Unassembled WGS sequence"/>
</dbReference>
<protein>
    <recommendedName>
        <fullName evidence="1">AAA-ATPase-like domain-containing protein</fullName>
    </recommendedName>
</protein>
<dbReference type="PANTHER" id="PTHR34825">
    <property type="entry name" value="CONSERVED PROTEIN, WITH A WEAK D-GALACTARATE DEHYDRATASE/ALTRONATE HYDROLASE DOMAIN"/>
    <property type="match status" value="1"/>
</dbReference>
<dbReference type="Pfam" id="PF08011">
    <property type="entry name" value="PDDEXK_9"/>
    <property type="match status" value="1"/>
</dbReference>